<evidence type="ECO:0000313" key="4">
    <source>
        <dbReference type="Proteomes" id="UP000886885"/>
    </source>
</evidence>
<comment type="caution">
    <text evidence="3">The sequence shown here is derived from an EMBL/GenBank/DDBJ whole genome shotgun (WGS) entry which is preliminary data.</text>
</comment>
<gene>
    <name evidence="3" type="ORF">POTOM_034729</name>
</gene>
<evidence type="ECO:0000259" key="2">
    <source>
        <dbReference type="Pfam" id="PF23324"/>
    </source>
</evidence>
<feature type="domain" description="DUF7086" evidence="2">
    <location>
        <begin position="187"/>
        <end position="320"/>
    </location>
</feature>
<name>A0A8X7Z1R8_POPTO</name>
<reference evidence="3" key="1">
    <citation type="journal article" date="2020" name="bioRxiv">
        <title>Hybrid origin of Populus tomentosa Carr. identified through genome sequencing and phylogenomic analysis.</title>
        <authorList>
            <person name="An X."/>
            <person name="Gao K."/>
            <person name="Chen Z."/>
            <person name="Li J."/>
            <person name="Yang X."/>
            <person name="Yang X."/>
            <person name="Zhou J."/>
            <person name="Guo T."/>
            <person name="Zhao T."/>
            <person name="Huang S."/>
            <person name="Miao D."/>
            <person name="Khan W.U."/>
            <person name="Rao P."/>
            <person name="Ye M."/>
            <person name="Lei B."/>
            <person name="Liao W."/>
            <person name="Wang J."/>
            <person name="Ji L."/>
            <person name="Li Y."/>
            <person name="Guo B."/>
            <person name="Mustafa N.S."/>
            <person name="Li S."/>
            <person name="Yun Q."/>
            <person name="Keller S.R."/>
            <person name="Mao J."/>
            <person name="Zhang R."/>
            <person name="Strauss S.H."/>
        </authorList>
    </citation>
    <scope>NUCLEOTIDE SEQUENCE</scope>
    <source>
        <strain evidence="3">GM15</strain>
        <tissue evidence="3">Leaf</tissue>
    </source>
</reference>
<dbReference type="EMBL" id="JAAWWB010000018">
    <property type="protein sequence ID" value="KAG6761504.1"/>
    <property type="molecule type" value="Genomic_DNA"/>
</dbReference>
<feature type="region of interest" description="Disordered" evidence="1">
    <location>
        <begin position="141"/>
        <end position="168"/>
    </location>
</feature>
<dbReference type="OrthoDB" id="1900495at2759"/>
<protein>
    <recommendedName>
        <fullName evidence="2">DUF7086 domain-containing protein</fullName>
    </recommendedName>
</protein>
<evidence type="ECO:0000256" key="1">
    <source>
        <dbReference type="SAM" id="MobiDB-lite"/>
    </source>
</evidence>
<sequence>MNSQEDLESNKQEISTKRKHSSNNNNNNSISQQDLEGEDEEDFDLTLSLSFGPPRSKKKTSLNTTRPQLSLSLPPPVTSLPVTDHQPLPQHQDIPQIEIPLDAQMTPRPLGPLHELSPKHAPFADIPVTEPLLYTTAPINHESSMAGHPRAPRTRRNPSQGPREGKGETVPVLYPWAMDRRAMVHSLDYLLSRRIETITGLVQCKRCEKQYELGFDLRAKFVEIGAFISQNKSFMHDRAPSDWMNPVLPRCQFCDQENSVKPVIANKKQKINWLFLLLGQMLGCCTLDQLKYFCKHTKNHRTGAKDRVLYLAYLGMCKQLDPNGPFDR</sequence>
<keyword evidence="4" id="KW-1185">Reference proteome</keyword>
<dbReference type="AlphaFoldDB" id="A0A8X7Z1R8"/>
<feature type="compositionally biased region" description="Acidic residues" evidence="1">
    <location>
        <begin position="35"/>
        <end position="44"/>
    </location>
</feature>
<accession>A0A8X7Z1R8</accession>
<proteinExistence type="predicted"/>
<evidence type="ECO:0000313" key="3">
    <source>
        <dbReference type="EMBL" id="KAG6761504.1"/>
    </source>
</evidence>
<dbReference type="Pfam" id="PF23324">
    <property type="entry name" value="DUF7086"/>
    <property type="match status" value="1"/>
</dbReference>
<dbReference type="PANTHER" id="PTHR34272">
    <property type="entry name" value="EXPRESSED PROTEIN"/>
    <property type="match status" value="1"/>
</dbReference>
<feature type="region of interest" description="Disordered" evidence="1">
    <location>
        <begin position="1"/>
        <end position="80"/>
    </location>
</feature>
<dbReference type="PANTHER" id="PTHR34272:SF1">
    <property type="entry name" value="EXPRESSED PROTEIN"/>
    <property type="match status" value="1"/>
</dbReference>
<organism evidence="3 4">
    <name type="scientific">Populus tomentosa</name>
    <name type="common">Chinese white poplar</name>
    <dbReference type="NCBI Taxonomy" id="118781"/>
    <lineage>
        <taxon>Eukaryota</taxon>
        <taxon>Viridiplantae</taxon>
        <taxon>Streptophyta</taxon>
        <taxon>Embryophyta</taxon>
        <taxon>Tracheophyta</taxon>
        <taxon>Spermatophyta</taxon>
        <taxon>Magnoliopsida</taxon>
        <taxon>eudicotyledons</taxon>
        <taxon>Gunneridae</taxon>
        <taxon>Pentapetalae</taxon>
        <taxon>rosids</taxon>
        <taxon>fabids</taxon>
        <taxon>Malpighiales</taxon>
        <taxon>Salicaceae</taxon>
        <taxon>Saliceae</taxon>
        <taxon>Populus</taxon>
    </lineage>
</organism>
<dbReference type="Proteomes" id="UP000886885">
    <property type="component" value="Chromosome 9D"/>
</dbReference>
<dbReference type="InterPro" id="IPR055513">
    <property type="entry name" value="DUF7086"/>
</dbReference>